<dbReference type="OrthoDB" id="9997229at2759"/>
<keyword evidence="9" id="KW-0732">Signal</keyword>
<evidence type="ECO:0000313" key="12">
    <source>
        <dbReference type="Proteomes" id="UP000502823"/>
    </source>
</evidence>
<keyword evidence="7" id="KW-0325">Glycoprotein</keyword>
<name>A0A6L2PYC5_COPFO</name>
<evidence type="ECO:0000256" key="1">
    <source>
        <dbReference type="ARBA" id="ARBA00004651"/>
    </source>
</evidence>
<feature type="transmembrane region" description="Helical" evidence="8">
    <location>
        <begin position="328"/>
        <end position="347"/>
    </location>
</feature>
<comment type="caution">
    <text evidence="11">The sequence shown here is derived from an EMBL/GenBank/DDBJ whole genome shotgun (WGS) entry which is preliminary data.</text>
</comment>
<evidence type="ECO:0000256" key="2">
    <source>
        <dbReference type="ARBA" id="ARBA00022475"/>
    </source>
</evidence>
<dbReference type="Pfam" id="PF24576">
    <property type="entry name" value="IR75A_N"/>
    <property type="match status" value="1"/>
</dbReference>
<keyword evidence="3 8" id="KW-0812">Transmembrane</keyword>
<dbReference type="PANTHER" id="PTHR42643:SF33">
    <property type="entry name" value="GLUTAMATE RECEPTOR 2-LIKE PROTEIN"/>
    <property type="match status" value="1"/>
</dbReference>
<feature type="transmembrane region" description="Helical" evidence="8">
    <location>
        <begin position="491"/>
        <end position="511"/>
    </location>
</feature>
<feature type="signal peptide" evidence="9">
    <location>
        <begin position="1"/>
        <end position="18"/>
    </location>
</feature>
<dbReference type="SUPFAM" id="SSF53850">
    <property type="entry name" value="Periplasmic binding protein-like II"/>
    <property type="match status" value="1"/>
</dbReference>
<dbReference type="InParanoid" id="A0A6L2PYC5"/>
<evidence type="ECO:0000256" key="7">
    <source>
        <dbReference type="ARBA" id="ARBA00023180"/>
    </source>
</evidence>
<dbReference type="InterPro" id="IPR052192">
    <property type="entry name" value="Insect_Ionotropic_Sensory_Rcpt"/>
</dbReference>
<sequence>MWMLPAVLISLLNYSAFGMDVDVTIKLVYEFITEHKLKAAVAMTCWKRADQLQLARHLSEHNVPLHIFESCADTANYTALDAEYSHLAVIVDLTCSESLWVLREASNRTLFKGLHFWLLLHTSGQAPVSRRDPLVSDMETLNLPLDSHVTIARSGSSSDRVLIQDMYRLADQPLTVTPPRHWRPGRPLPPAPRRDDFNNIILKTGVTVIDDPWEHFLDLRYRHLNTMSKLSYVLTCYLAEMLNFRMEVVFTEAWGYPINGTKWYAGLAGLLQRGIVEIGATTLLIKTARLDVIDYAAEAFPFVGNFMFLKPSLSEVSIIYTLPFSRTVWIVFALIVATLTVALVFAMRTEQSLQPSKFHRPDTNDPDVKRLYFEKLYTQAIDQAFTSNEIGVANIRKGLHAFQSDADVYKVMSDTLEEHEKCRYKEIVVFVTNCLAYPVRKGSQYKEMIARKARWLKEIGFVGREYKRWYHQKPKCADNSHGFVSVRIQDFYPALVVLAYGILFSLAILVLEIVHNKTKLRCGGTGQAVASVRSHQNTAALQQKQQRWLN</sequence>
<feature type="chain" id="PRO_5026852281" description="Ionotropic receptor 75a N-terminal domain-containing protein" evidence="9">
    <location>
        <begin position="19"/>
        <end position="550"/>
    </location>
</feature>
<gene>
    <name evidence="11" type="ORF">Cfor_12624</name>
</gene>
<comment type="subcellular location">
    <subcellularLocation>
        <location evidence="1">Cell membrane</location>
        <topology evidence="1">Multi-pass membrane protein</topology>
    </subcellularLocation>
</comment>
<accession>A0A6L2PYC5</accession>
<dbReference type="GO" id="GO:0005886">
    <property type="term" value="C:plasma membrane"/>
    <property type="evidence" value="ECO:0007669"/>
    <property type="project" value="UniProtKB-SubCell"/>
</dbReference>
<keyword evidence="5 8" id="KW-0472">Membrane</keyword>
<keyword evidence="6" id="KW-0675">Receptor</keyword>
<dbReference type="InterPro" id="IPR057074">
    <property type="entry name" value="IR75A_N"/>
</dbReference>
<organism evidence="11 12">
    <name type="scientific">Coptotermes formosanus</name>
    <name type="common">Formosan subterranean termite</name>
    <dbReference type="NCBI Taxonomy" id="36987"/>
    <lineage>
        <taxon>Eukaryota</taxon>
        <taxon>Metazoa</taxon>
        <taxon>Ecdysozoa</taxon>
        <taxon>Arthropoda</taxon>
        <taxon>Hexapoda</taxon>
        <taxon>Insecta</taxon>
        <taxon>Pterygota</taxon>
        <taxon>Neoptera</taxon>
        <taxon>Polyneoptera</taxon>
        <taxon>Dictyoptera</taxon>
        <taxon>Blattodea</taxon>
        <taxon>Blattoidea</taxon>
        <taxon>Termitoidae</taxon>
        <taxon>Rhinotermitidae</taxon>
        <taxon>Coptotermes</taxon>
    </lineage>
</organism>
<dbReference type="Gene3D" id="3.40.190.10">
    <property type="entry name" value="Periplasmic binding protein-like II"/>
    <property type="match status" value="2"/>
</dbReference>
<proteinExistence type="predicted"/>
<evidence type="ECO:0000256" key="3">
    <source>
        <dbReference type="ARBA" id="ARBA00022692"/>
    </source>
</evidence>
<evidence type="ECO:0000313" key="11">
    <source>
        <dbReference type="EMBL" id="GFG36262.1"/>
    </source>
</evidence>
<dbReference type="AlphaFoldDB" id="A0A6L2PYC5"/>
<evidence type="ECO:0000259" key="10">
    <source>
        <dbReference type="Pfam" id="PF24576"/>
    </source>
</evidence>
<keyword evidence="12" id="KW-1185">Reference proteome</keyword>
<protein>
    <recommendedName>
        <fullName evidence="10">Ionotropic receptor 75a N-terminal domain-containing protein</fullName>
    </recommendedName>
</protein>
<keyword evidence="2" id="KW-1003">Cell membrane</keyword>
<evidence type="ECO:0000256" key="4">
    <source>
        <dbReference type="ARBA" id="ARBA00022989"/>
    </source>
</evidence>
<evidence type="ECO:0000256" key="9">
    <source>
        <dbReference type="SAM" id="SignalP"/>
    </source>
</evidence>
<feature type="domain" description="Ionotropic receptor 75a N-terminal" evidence="10">
    <location>
        <begin position="24"/>
        <end position="205"/>
    </location>
</feature>
<dbReference type="Proteomes" id="UP000502823">
    <property type="component" value="Unassembled WGS sequence"/>
</dbReference>
<dbReference type="EMBL" id="BLKM01006147">
    <property type="protein sequence ID" value="GFG36262.1"/>
    <property type="molecule type" value="Genomic_DNA"/>
</dbReference>
<dbReference type="PANTHER" id="PTHR42643">
    <property type="entry name" value="IONOTROPIC RECEPTOR 20A-RELATED"/>
    <property type="match status" value="1"/>
</dbReference>
<reference evidence="12" key="1">
    <citation type="submission" date="2020-01" db="EMBL/GenBank/DDBJ databases">
        <title>Draft genome sequence of the Termite Coptotermes fromosanus.</title>
        <authorList>
            <person name="Itakura S."/>
            <person name="Yosikawa Y."/>
            <person name="Umezawa K."/>
        </authorList>
    </citation>
    <scope>NUCLEOTIDE SEQUENCE [LARGE SCALE GENOMIC DNA]</scope>
</reference>
<evidence type="ECO:0000256" key="6">
    <source>
        <dbReference type="ARBA" id="ARBA00023170"/>
    </source>
</evidence>
<evidence type="ECO:0000256" key="5">
    <source>
        <dbReference type="ARBA" id="ARBA00023136"/>
    </source>
</evidence>
<keyword evidence="4 8" id="KW-1133">Transmembrane helix</keyword>
<evidence type="ECO:0000256" key="8">
    <source>
        <dbReference type="SAM" id="Phobius"/>
    </source>
</evidence>